<evidence type="ECO:0000313" key="3">
    <source>
        <dbReference type="EMBL" id="RGV13062.1"/>
    </source>
</evidence>
<feature type="chain" id="PRO_5019050092" description="BIG2 domain-containing protein" evidence="1">
    <location>
        <begin position="25"/>
        <end position="358"/>
    </location>
</feature>
<evidence type="ECO:0000259" key="2">
    <source>
        <dbReference type="SMART" id="SM00635"/>
    </source>
</evidence>
<protein>
    <recommendedName>
        <fullName evidence="2">BIG2 domain-containing protein</fullName>
    </recommendedName>
</protein>
<organism evidence="3 4">
    <name type="scientific">Bacteroides xylanisolvens</name>
    <dbReference type="NCBI Taxonomy" id="371601"/>
    <lineage>
        <taxon>Bacteria</taxon>
        <taxon>Pseudomonadati</taxon>
        <taxon>Bacteroidota</taxon>
        <taxon>Bacteroidia</taxon>
        <taxon>Bacteroidales</taxon>
        <taxon>Bacteroidaceae</taxon>
        <taxon>Bacteroides</taxon>
    </lineage>
</organism>
<dbReference type="SUPFAM" id="SSF49373">
    <property type="entry name" value="Invasin/intimin cell-adhesion fragments"/>
    <property type="match status" value="2"/>
</dbReference>
<feature type="signal peptide" evidence="1">
    <location>
        <begin position="1"/>
        <end position="24"/>
    </location>
</feature>
<proteinExistence type="predicted"/>
<dbReference type="EMBL" id="QRYV01000035">
    <property type="protein sequence ID" value="RGV13062.1"/>
    <property type="molecule type" value="Genomic_DNA"/>
</dbReference>
<feature type="domain" description="BIG2" evidence="2">
    <location>
        <begin position="121"/>
        <end position="195"/>
    </location>
</feature>
<evidence type="ECO:0000313" key="4">
    <source>
        <dbReference type="Proteomes" id="UP000283369"/>
    </source>
</evidence>
<keyword evidence="1" id="KW-0732">Signal</keyword>
<evidence type="ECO:0000256" key="1">
    <source>
        <dbReference type="SAM" id="SignalP"/>
    </source>
</evidence>
<reference evidence="3 4" key="1">
    <citation type="submission" date="2018-08" db="EMBL/GenBank/DDBJ databases">
        <title>A genome reference for cultivated species of the human gut microbiota.</title>
        <authorList>
            <person name="Zou Y."/>
            <person name="Xue W."/>
            <person name="Luo G."/>
        </authorList>
    </citation>
    <scope>NUCLEOTIDE SEQUENCE [LARGE SCALE GENOMIC DNA]</scope>
    <source>
        <strain evidence="3 4">AF14-7</strain>
    </source>
</reference>
<dbReference type="InterPro" id="IPR003343">
    <property type="entry name" value="Big_2"/>
</dbReference>
<feature type="domain" description="BIG2" evidence="2">
    <location>
        <begin position="34"/>
        <end position="115"/>
    </location>
</feature>
<dbReference type="Proteomes" id="UP000283369">
    <property type="component" value="Unassembled WGS sequence"/>
</dbReference>
<dbReference type="InterPro" id="IPR045474">
    <property type="entry name" value="GEVED"/>
</dbReference>
<name>A0A412VTY6_9BACE</name>
<gene>
    <name evidence="3" type="ORF">DWW25_15035</name>
</gene>
<dbReference type="Pfam" id="PF02368">
    <property type="entry name" value="Big_2"/>
    <property type="match status" value="2"/>
</dbReference>
<dbReference type="AlphaFoldDB" id="A0A412VTY6"/>
<dbReference type="Pfam" id="PF20009">
    <property type="entry name" value="GEVED"/>
    <property type="match status" value="1"/>
</dbReference>
<dbReference type="SMART" id="SM00635">
    <property type="entry name" value="BID_2"/>
    <property type="match status" value="2"/>
</dbReference>
<accession>A0A412VTY6</accession>
<comment type="caution">
    <text evidence="3">The sequence shown here is derived from an EMBL/GenBank/DDBJ whole genome shotgun (WGS) entry which is preliminary data.</text>
</comment>
<sequence>MLMRKLVYKKILYFLLLATPLLQYGCKEEEQDIALESFTLNTSDILIGIDEIQSVVAVASPDDMTDKLKWESANPEIAQVQSNEPGLVSGIIGLKVGTTTITASTADGRVKQSLPVRVIVKVTGIELSPEVHIAPGKIRYDVLFTPADASIQDLLWTSSDPEVASVDNGVVTALSRGSSIITATTVEGGRSASVEVFVSGNPPVFGKEYCTITGYGDYCPNEVRTEGAAQNLSHVNAAIPTNNYKYYPEDRLIVKRGSDFTLHLVQSNNWSCSAVWIDWNGDRNFTNDGERIAVFGEFEGTNNGPYSISVHVPADASLGVVRMRAATVDSWGVDLSVFEPCGSMRFGTVKDFDVEITD</sequence>
<dbReference type="Gene3D" id="2.60.40.1080">
    <property type="match status" value="2"/>
</dbReference>
<dbReference type="InterPro" id="IPR008964">
    <property type="entry name" value="Invasin/intimin_cell_adhesion"/>
</dbReference>